<dbReference type="SUPFAM" id="SSF111369">
    <property type="entry name" value="HlyD-like secretion proteins"/>
    <property type="match status" value="1"/>
</dbReference>
<dbReference type="EMBL" id="FZOY01000001">
    <property type="protein sequence ID" value="SNS15165.1"/>
    <property type="molecule type" value="Genomic_DNA"/>
</dbReference>
<protein>
    <submittedName>
        <fullName evidence="2">HlyD family secretion protein</fullName>
    </submittedName>
</protein>
<dbReference type="Gene3D" id="1.10.287.470">
    <property type="entry name" value="Helix hairpin bin"/>
    <property type="match status" value="1"/>
</dbReference>
<dbReference type="RefSeq" id="WP_089230593.1">
    <property type="nucleotide sequence ID" value="NZ_FZOY01000001.1"/>
</dbReference>
<dbReference type="OrthoDB" id="7626141at2"/>
<keyword evidence="3" id="KW-1185">Reference proteome</keyword>
<proteinExistence type="predicted"/>
<dbReference type="Gene3D" id="2.40.420.20">
    <property type="match status" value="1"/>
</dbReference>
<evidence type="ECO:0000313" key="2">
    <source>
        <dbReference type="EMBL" id="SNS15165.1"/>
    </source>
</evidence>
<sequence>MQFLRRSLMGIFLLSLTVGLLAYGGRMFYEAVQERINREVNRTPASERVLAVNSVEIAPTDVVPVMVAFGEIQSRRTLEIRAGAAGRIVEMAESMEAGGLVQAGELLARIDPTEAEAALAVARTGVAEAEAELREAERNLQLVRDELVAAQAQADLRTQALKRQQDLATRGVGTEAAIETAALAEASANQAVVSRRMAEAAAENRLDNAGNILARARISLDEAQRDLADTEVRAAFTGTLADVTVVEGGLVTQNERLATLIDPEALEVAFRLSTTQYARLLDESGRLIDAPVRVTLDVLGLDLEAAGRISRVDASVGEGQTGRQLFAGLDRFAGFRPGDFVSVHVEEPELTGVALLPATAVDAANTVLAITDASRLEVLPVSVLRRQGDDVIIDAAGIAGRRVVAERTPLLGPGIRVRDLTAERTEAVADSPEPEDETISLSPERRAALIAAVEANGRMPAEAKERILSQLREDRVPMQMVERIESRMGG</sequence>
<gene>
    <name evidence="2" type="ORF">SAMN05421757_10192</name>
</gene>
<dbReference type="Gene3D" id="2.40.30.170">
    <property type="match status" value="1"/>
</dbReference>
<feature type="coiled-coil region" evidence="1">
    <location>
        <begin position="206"/>
        <end position="233"/>
    </location>
</feature>
<dbReference type="Proteomes" id="UP000198426">
    <property type="component" value="Unassembled WGS sequence"/>
</dbReference>
<dbReference type="GO" id="GO:0015562">
    <property type="term" value="F:efflux transmembrane transporter activity"/>
    <property type="evidence" value="ECO:0007669"/>
    <property type="project" value="TreeGrafter"/>
</dbReference>
<organism evidence="2 3">
    <name type="scientific">Tropicimonas sediminicola</name>
    <dbReference type="NCBI Taxonomy" id="1031541"/>
    <lineage>
        <taxon>Bacteria</taxon>
        <taxon>Pseudomonadati</taxon>
        <taxon>Pseudomonadota</taxon>
        <taxon>Alphaproteobacteria</taxon>
        <taxon>Rhodobacterales</taxon>
        <taxon>Roseobacteraceae</taxon>
        <taxon>Tropicimonas</taxon>
    </lineage>
</organism>
<dbReference type="AlphaFoldDB" id="A0A239C4H7"/>
<name>A0A239C4H7_9RHOB</name>
<feature type="coiled-coil region" evidence="1">
    <location>
        <begin position="119"/>
        <end position="153"/>
    </location>
</feature>
<evidence type="ECO:0000256" key="1">
    <source>
        <dbReference type="SAM" id="Coils"/>
    </source>
</evidence>
<accession>A0A239C4H7</accession>
<dbReference type="GO" id="GO:1990281">
    <property type="term" value="C:efflux pump complex"/>
    <property type="evidence" value="ECO:0007669"/>
    <property type="project" value="TreeGrafter"/>
</dbReference>
<keyword evidence="1" id="KW-0175">Coiled coil</keyword>
<dbReference type="PANTHER" id="PTHR30469:SF15">
    <property type="entry name" value="HLYD FAMILY OF SECRETION PROTEINS"/>
    <property type="match status" value="1"/>
</dbReference>
<dbReference type="PANTHER" id="PTHR30469">
    <property type="entry name" value="MULTIDRUG RESISTANCE PROTEIN MDTA"/>
    <property type="match status" value="1"/>
</dbReference>
<dbReference type="Gene3D" id="2.40.50.100">
    <property type="match status" value="1"/>
</dbReference>
<reference evidence="2 3" key="1">
    <citation type="submission" date="2017-06" db="EMBL/GenBank/DDBJ databases">
        <authorList>
            <person name="Kim H.J."/>
            <person name="Triplett B.A."/>
        </authorList>
    </citation>
    <scope>NUCLEOTIDE SEQUENCE [LARGE SCALE GENOMIC DNA]</scope>
    <source>
        <strain evidence="2 3">DSM 29339</strain>
    </source>
</reference>
<evidence type="ECO:0000313" key="3">
    <source>
        <dbReference type="Proteomes" id="UP000198426"/>
    </source>
</evidence>